<dbReference type="HOGENOM" id="CLU_1714297_0_0_1"/>
<dbReference type="GeneID" id="25298890"/>
<dbReference type="OrthoDB" id="4369803at2759"/>
<keyword evidence="3" id="KW-1185">Reference proteome</keyword>
<evidence type="ECO:0000259" key="1">
    <source>
        <dbReference type="Pfam" id="PF20209"/>
    </source>
</evidence>
<dbReference type="VEuPathDB" id="FungiDB:Z518_10819"/>
<dbReference type="STRING" id="1442369.A0A0D2FCS6"/>
<sequence>MDQVKMETCSRCQARWFSMDLKNGICHACFLRDQGGKTPFLMSAENGMDSGELPAHLSALTQVEETMIARSHVQMMVYRYRGYQYHYSGHYVLVLRSSDHVAENDLQYQRQFQSNFQVQKGHVMTWLRFLQAHHPDYRYITISPDRIDALPIC</sequence>
<gene>
    <name evidence="2" type="ORF">Z518_10819</name>
</gene>
<name>A0A0D2FCS6_9EURO</name>
<dbReference type="Pfam" id="PF20209">
    <property type="entry name" value="DUF6570"/>
    <property type="match status" value="1"/>
</dbReference>
<dbReference type="AlphaFoldDB" id="A0A0D2FCS6"/>
<dbReference type="Proteomes" id="UP000053617">
    <property type="component" value="Unassembled WGS sequence"/>
</dbReference>
<evidence type="ECO:0000313" key="3">
    <source>
        <dbReference type="Proteomes" id="UP000053617"/>
    </source>
</evidence>
<proteinExistence type="predicted"/>
<protein>
    <recommendedName>
        <fullName evidence="1">DUF6570 domain-containing protein</fullName>
    </recommendedName>
</protein>
<feature type="domain" description="DUF6570" evidence="1">
    <location>
        <begin position="36"/>
        <end position="148"/>
    </location>
</feature>
<dbReference type="RefSeq" id="XP_013267104.1">
    <property type="nucleotide sequence ID" value="XM_013411650.1"/>
</dbReference>
<reference evidence="2 3" key="1">
    <citation type="submission" date="2015-01" db="EMBL/GenBank/DDBJ databases">
        <title>The Genome Sequence of Rhinocladiella mackenzie CBS 650.93.</title>
        <authorList>
            <consortium name="The Broad Institute Genomics Platform"/>
            <person name="Cuomo C."/>
            <person name="de Hoog S."/>
            <person name="Gorbushina A."/>
            <person name="Stielow B."/>
            <person name="Teixiera M."/>
            <person name="Abouelleil A."/>
            <person name="Chapman S.B."/>
            <person name="Priest M."/>
            <person name="Young S.K."/>
            <person name="Wortman J."/>
            <person name="Nusbaum C."/>
            <person name="Birren B."/>
        </authorList>
    </citation>
    <scope>NUCLEOTIDE SEQUENCE [LARGE SCALE GENOMIC DNA]</scope>
    <source>
        <strain evidence="2 3">CBS 650.93</strain>
    </source>
</reference>
<dbReference type="InterPro" id="IPR046700">
    <property type="entry name" value="DUF6570"/>
</dbReference>
<dbReference type="EMBL" id="KN847484">
    <property type="protein sequence ID" value="KIW99891.1"/>
    <property type="molecule type" value="Genomic_DNA"/>
</dbReference>
<accession>A0A0D2FCS6</accession>
<organism evidence="2 3">
    <name type="scientific">Rhinocladiella mackenziei CBS 650.93</name>
    <dbReference type="NCBI Taxonomy" id="1442369"/>
    <lineage>
        <taxon>Eukaryota</taxon>
        <taxon>Fungi</taxon>
        <taxon>Dikarya</taxon>
        <taxon>Ascomycota</taxon>
        <taxon>Pezizomycotina</taxon>
        <taxon>Eurotiomycetes</taxon>
        <taxon>Chaetothyriomycetidae</taxon>
        <taxon>Chaetothyriales</taxon>
        <taxon>Herpotrichiellaceae</taxon>
        <taxon>Rhinocladiella</taxon>
    </lineage>
</organism>
<evidence type="ECO:0000313" key="2">
    <source>
        <dbReference type="EMBL" id="KIW99891.1"/>
    </source>
</evidence>